<proteinExistence type="predicted"/>
<dbReference type="eggNOG" id="ENOG502S70H">
    <property type="taxonomic scope" value="Eukaryota"/>
</dbReference>
<dbReference type="GO" id="GO:0006950">
    <property type="term" value="P:response to stress"/>
    <property type="evidence" value="ECO:0000318"/>
    <property type="project" value="GO_Central"/>
</dbReference>
<organism evidence="2 3">
    <name type="scientific">Erythranthe guttata</name>
    <name type="common">Yellow monkey flower</name>
    <name type="synonym">Mimulus guttatus</name>
    <dbReference type="NCBI Taxonomy" id="4155"/>
    <lineage>
        <taxon>Eukaryota</taxon>
        <taxon>Viridiplantae</taxon>
        <taxon>Streptophyta</taxon>
        <taxon>Embryophyta</taxon>
        <taxon>Tracheophyta</taxon>
        <taxon>Spermatophyta</taxon>
        <taxon>Magnoliopsida</taxon>
        <taxon>eudicotyledons</taxon>
        <taxon>Gunneridae</taxon>
        <taxon>Pentapetalae</taxon>
        <taxon>asterids</taxon>
        <taxon>lamiids</taxon>
        <taxon>Lamiales</taxon>
        <taxon>Phrymaceae</taxon>
        <taxon>Erythranthe</taxon>
    </lineage>
</organism>
<dbReference type="InterPro" id="IPR004926">
    <property type="entry name" value="LEA_3a"/>
</dbReference>
<feature type="region of interest" description="Disordered" evidence="1">
    <location>
        <begin position="38"/>
        <end position="76"/>
    </location>
</feature>
<name>A0A022S316_ERYGU</name>
<accession>A0A022S316</accession>
<dbReference type="STRING" id="4155.A0A022S316"/>
<dbReference type="EMBL" id="KI630171">
    <property type="protein sequence ID" value="EYU46739.1"/>
    <property type="molecule type" value="Genomic_DNA"/>
</dbReference>
<protein>
    <submittedName>
        <fullName evidence="2">Uncharacterized protein</fullName>
    </submittedName>
</protein>
<evidence type="ECO:0000313" key="3">
    <source>
        <dbReference type="Proteomes" id="UP000030748"/>
    </source>
</evidence>
<dbReference type="AlphaFoldDB" id="A0A022S316"/>
<dbReference type="PhylomeDB" id="A0A022S316"/>
<dbReference type="OrthoDB" id="1936089at2759"/>
<dbReference type="KEGG" id="egt:105954569"/>
<dbReference type="PANTHER" id="PTHR33509">
    <property type="entry name" value="LATE EMBRYOGENIS ABUNDANT PROTEIN 2-RELATED"/>
    <property type="match status" value="1"/>
</dbReference>
<gene>
    <name evidence="2" type="ORF">MIMGU_mgv1a017080mg</name>
</gene>
<reference evidence="2 3" key="1">
    <citation type="journal article" date="2013" name="Proc. Natl. Acad. Sci. U.S.A.">
        <title>Fine-scale variation in meiotic recombination in Mimulus inferred from population shotgun sequencing.</title>
        <authorList>
            <person name="Hellsten U."/>
            <person name="Wright K.M."/>
            <person name="Jenkins J."/>
            <person name="Shu S."/>
            <person name="Yuan Y."/>
            <person name="Wessler S.R."/>
            <person name="Schmutz J."/>
            <person name="Willis J.H."/>
            <person name="Rokhsar D.S."/>
        </authorList>
    </citation>
    <scope>NUCLEOTIDE SEQUENCE [LARGE SCALE GENOMIC DNA]</scope>
    <source>
        <strain evidence="3">cv. DUN x IM62</strain>
    </source>
</reference>
<evidence type="ECO:0000256" key="1">
    <source>
        <dbReference type="SAM" id="MobiDB-lite"/>
    </source>
</evidence>
<evidence type="ECO:0000313" key="2">
    <source>
        <dbReference type="EMBL" id="EYU46739.1"/>
    </source>
</evidence>
<keyword evidence="3" id="KW-1185">Reference proteome</keyword>
<dbReference type="Pfam" id="PF03242">
    <property type="entry name" value="LEA_3a"/>
    <property type="match status" value="1"/>
</dbReference>
<sequence>MARSFSGAKSVSSFLANEIRRGFAASTQGVVSGTVRSGAPNVMLKKGSEEPSSKTAWVPDPVTGYYRPENQGNEMDPAELREILIKNKTSGTGN</sequence>
<dbReference type="PANTHER" id="PTHR33509:SF5">
    <property type="entry name" value="PROTEIN SENESCENCE-ASSOCIATED GENE 21, MITOCHONDRIAL"/>
    <property type="match status" value="1"/>
</dbReference>
<dbReference type="OMA" id="ENQGNEM"/>
<dbReference type="Proteomes" id="UP000030748">
    <property type="component" value="Unassembled WGS sequence"/>
</dbReference>